<evidence type="ECO:0000313" key="2">
    <source>
        <dbReference type="RefSeq" id="XP_025050164.1"/>
    </source>
</evidence>
<dbReference type="Proteomes" id="UP000189705">
    <property type="component" value="Unplaced"/>
</dbReference>
<sequence>MLSPIILVFQPQAAMTRSKPAPVDHIFSSHDGDIIVRSDLGCYLLLSALPTSPCLKMHLLHPSLCGGDHYFGSRWHSSLYVIHGNTYVEATDLSEGPVTQAQQLHPTCRGGHQYFAIPEGFLIAFPDTVRLVKNLRTGQQAADQALKLPQRPEEHGVLSYLYWYVPDYVNNSFFSFHPRVMDFFPGELGQAQGTWEVIKTLHKNSNSLISQSFKPQAAMPPSKTAPVVHIFSSRDGDIIVRSDLGCYLLLSALPTSPCIKMQPLHPSLHGGDYYFGSRWHSSLYVIHGNTYVEATDLSEGPVTQAQQLHPTCRGGHQYFAIPEGFLIAFPDTVRLVKNLRTGQQAADQALKLPQRPEEHGVLSYLYWYVPDYVNNSFLSLYPDVKDFLPGGLGQAQGTWELIKTLHNNSNSLISQSFKPQAAMPPSKTAPVVHIFSSRDGDIIVRSDLGCYLLLSALPTSPCIKMQPLHPSLHGGDYYFGSRWHSSLYVIHGNTYVEATDLSEGPVTQAQQLHPTCLGGHRYFAIPEGFLIAFPDTVRLVKNLRIGQQAADQPLKLPQRPEEHGVLSYLYWYVPDYVNNSFLSLYPDVKDFLPGGLGQAQGTWELIKTLHNNSNSLISQSFKVLCKMGFAQEILAKVGHDWNISLPGCDEPEALGMILAKAQFSLPAQYGGLGLNTEQEDWPHLREEEKILKLSLKPRQKAYIWQYQLSLDNKIILFCHDLQVTHDPRAPLEVPLSSSSS</sequence>
<evidence type="ECO:0000313" key="1">
    <source>
        <dbReference type="Proteomes" id="UP000189705"/>
    </source>
</evidence>
<protein>
    <submittedName>
        <fullName evidence="2">Uncharacterized protein LOC102383012 isoform X1</fullName>
    </submittedName>
</protein>
<accession>A0A3Q0FS59</accession>
<name>A0A3Q0FS59_ALLSI</name>
<dbReference type="RefSeq" id="XP_025050164.1">
    <property type="nucleotide sequence ID" value="XM_025194379.1"/>
</dbReference>
<dbReference type="GeneID" id="102383012"/>
<keyword evidence="1" id="KW-1185">Reference proteome</keyword>
<dbReference type="AlphaFoldDB" id="A0A3Q0FS59"/>
<organism evidence="1 2">
    <name type="scientific">Alligator sinensis</name>
    <name type="common">Chinese alligator</name>
    <dbReference type="NCBI Taxonomy" id="38654"/>
    <lineage>
        <taxon>Eukaryota</taxon>
        <taxon>Metazoa</taxon>
        <taxon>Chordata</taxon>
        <taxon>Craniata</taxon>
        <taxon>Vertebrata</taxon>
        <taxon>Euteleostomi</taxon>
        <taxon>Archelosauria</taxon>
        <taxon>Archosauria</taxon>
        <taxon>Crocodylia</taxon>
        <taxon>Alligatoridae</taxon>
        <taxon>Alligatorinae</taxon>
        <taxon>Alligator</taxon>
    </lineage>
</organism>
<dbReference type="InParanoid" id="A0A3Q0FS59"/>
<reference evidence="2" key="1">
    <citation type="submission" date="2025-08" db="UniProtKB">
        <authorList>
            <consortium name="RefSeq"/>
        </authorList>
    </citation>
    <scope>IDENTIFICATION</scope>
</reference>
<proteinExistence type="predicted"/>
<gene>
    <name evidence="2" type="primary">LOC102383012</name>
</gene>